<proteinExistence type="predicted"/>
<protein>
    <submittedName>
        <fullName evidence="2">Uncharacterized protein</fullName>
    </submittedName>
</protein>
<organism evidence="2 3">
    <name type="scientific">Polarella glacialis</name>
    <name type="common">Dinoflagellate</name>
    <dbReference type="NCBI Taxonomy" id="89957"/>
    <lineage>
        <taxon>Eukaryota</taxon>
        <taxon>Sar</taxon>
        <taxon>Alveolata</taxon>
        <taxon>Dinophyceae</taxon>
        <taxon>Suessiales</taxon>
        <taxon>Suessiaceae</taxon>
        <taxon>Polarella</taxon>
    </lineage>
</organism>
<dbReference type="AlphaFoldDB" id="A0A813ETR4"/>
<feature type="region of interest" description="Disordered" evidence="1">
    <location>
        <begin position="156"/>
        <end position="182"/>
    </location>
</feature>
<evidence type="ECO:0000313" key="2">
    <source>
        <dbReference type="EMBL" id="CAE8604546.1"/>
    </source>
</evidence>
<comment type="caution">
    <text evidence="2">The sequence shown here is derived from an EMBL/GenBank/DDBJ whole genome shotgun (WGS) entry which is preliminary data.</text>
</comment>
<dbReference type="EMBL" id="CAJNNV010016582">
    <property type="protein sequence ID" value="CAE8604546.1"/>
    <property type="molecule type" value="Genomic_DNA"/>
</dbReference>
<feature type="non-terminal residue" evidence="2">
    <location>
        <position position="1"/>
    </location>
</feature>
<gene>
    <name evidence="2" type="ORF">PGLA1383_LOCUS22702</name>
</gene>
<evidence type="ECO:0000256" key="1">
    <source>
        <dbReference type="SAM" id="MobiDB-lite"/>
    </source>
</evidence>
<sequence>PSVALRLLCSHKESQVVAVTTATMQATTTTTTTRTTTTTTTTRTTTATTTATATATAASAMNTAAREASGAGIPWRSWQRRAWCRSIGSSLPVAPSSQRLRRGRRCSSWRSRRWGRDCCLLRAAPPRLPAGCRAEARGSCLMPRSWRCITLQSWSGLGQSGTSAPQSRSRMPTSSRRGSSRLQNSTCELWAELPCTGSVRGTLLPTNSRRRMAGQAGSCWRGRAQAAGLQPWPAGCMRAGPQHC</sequence>
<dbReference type="Proteomes" id="UP000654075">
    <property type="component" value="Unassembled WGS sequence"/>
</dbReference>
<keyword evidence="3" id="KW-1185">Reference proteome</keyword>
<name>A0A813ETR4_POLGL</name>
<accession>A0A813ETR4</accession>
<reference evidence="2" key="1">
    <citation type="submission" date="2021-02" db="EMBL/GenBank/DDBJ databases">
        <authorList>
            <person name="Dougan E. K."/>
            <person name="Rhodes N."/>
            <person name="Thang M."/>
            <person name="Chan C."/>
        </authorList>
    </citation>
    <scope>NUCLEOTIDE SEQUENCE</scope>
</reference>
<evidence type="ECO:0000313" key="3">
    <source>
        <dbReference type="Proteomes" id="UP000654075"/>
    </source>
</evidence>